<reference evidence="5 6" key="1">
    <citation type="submission" date="2021-03" db="EMBL/GenBank/DDBJ databases">
        <title>novel species isolated from a fishpond in China.</title>
        <authorList>
            <person name="Lu H."/>
            <person name="Cai Z."/>
        </authorList>
    </citation>
    <scope>NUCLEOTIDE SEQUENCE [LARGE SCALE GENOMIC DNA]</scope>
    <source>
        <strain evidence="5 6">Y57</strain>
    </source>
</reference>
<feature type="domain" description="GGDEF" evidence="4">
    <location>
        <begin position="486"/>
        <end position="621"/>
    </location>
</feature>
<feature type="transmembrane region" description="Helical" evidence="3">
    <location>
        <begin position="288"/>
        <end position="306"/>
    </location>
</feature>
<dbReference type="RefSeq" id="WP_206594603.1">
    <property type="nucleotide sequence ID" value="NZ_JAFKCS010000012.1"/>
</dbReference>
<gene>
    <name evidence="5" type="ORF">J0A65_12905</name>
</gene>
<dbReference type="EMBL" id="JAFKCS010000012">
    <property type="protein sequence ID" value="MBN7820770.1"/>
    <property type="molecule type" value="Genomic_DNA"/>
</dbReference>
<name>A0ABS3CW08_9ALTE</name>
<dbReference type="InterPro" id="IPR029787">
    <property type="entry name" value="Nucleotide_cyclase"/>
</dbReference>
<sequence>MTTLSGIQLRRRWLFLYGLIGLLVTFITALKVLEVVATTQPSQSIGRGTEYLLDSQHSLNIESILLDNKLAWETEQSNQLSFGMPDATLWLRAQLPNLDNRDKWLLEVDYALLDELEVWFFAGDKLLSDYVTGDLLPFRSRDVSTEKFLFPVPASQSPLNVVIRTRTSGSLKLPLNLWNADQYLVHAGEHNLLMGSFFGLLAAMALSNFFFFVTTRHSNFLVYCGYVLFLSLTLLTLHGIGYKYFWPNNIWLQGHSVVLFANATMLFAVFFTRELLQVKSHSQMMDRGLLICGALYLTGLLLSLMLPYWLMIQIFLVLLIGTVVFVCGLALWLASKGIAIAKLYALAWFTLLLSALIASLENLDVIDLNISSHYLLMVGALIESILLALVLAITYNEQREATYIAQGRALEQEIRSRELQEKAQEELEYNVQERTLELEIALRELSEKNQELEERNTQDALTGIRNRRYFDKKYIAELRRSRREQTILSVAMLDIDHFKSVNDKYGHLVGDECIKAVAKLIQDHLRRPADDVCRYGGEEFALLLPNTDTEGAVLLLEQIRQMVENTPVSSQAGTISLTISGGVASEIIASDSDEMSLLGKADQALYQAKQAGRNQICHHSQESSHV</sequence>
<keyword evidence="3" id="KW-1133">Transmembrane helix</keyword>
<keyword evidence="3" id="KW-0812">Transmembrane</keyword>
<evidence type="ECO:0000313" key="6">
    <source>
        <dbReference type="Proteomes" id="UP000663992"/>
    </source>
</evidence>
<dbReference type="EC" id="2.7.7.65" evidence="1"/>
<dbReference type="SMART" id="SM00267">
    <property type="entry name" value="GGDEF"/>
    <property type="match status" value="1"/>
</dbReference>
<feature type="transmembrane region" description="Helical" evidence="3">
    <location>
        <begin position="341"/>
        <end position="360"/>
    </location>
</feature>
<dbReference type="Gene3D" id="3.30.70.270">
    <property type="match status" value="1"/>
</dbReference>
<dbReference type="InterPro" id="IPR011623">
    <property type="entry name" value="7TMR_DISM_rcpt_extracell_dom1"/>
</dbReference>
<evidence type="ECO:0000256" key="2">
    <source>
        <dbReference type="SAM" id="Coils"/>
    </source>
</evidence>
<dbReference type="Pfam" id="PF00990">
    <property type="entry name" value="GGDEF"/>
    <property type="match status" value="1"/>
</dbReference>
<dbReference type="Pfam" id="PF07696">
    <property type="entry name" value="7TMR-DISMED2"/>
    <property type="match status" value="1"/>
</dbReference>
<dbReference type="Proteomes" id="UP000663992">
    <property type="component" value="Unassembled WGS sequence"/>
</dbReference>
<accession>A0ABS3CW08</accession>
<evidence type="ECO:0000256" key="1">
    <source>
        <dbReference type="ARBA" id="ARBA00012528"/>
    </source>
</evidence>
<organism evidence="5 6">
    <name type="scientific">Bowmanella yangjiangensis</name>
    <dbReference type="NCBI Taxonomy" id="2811230"/>
    <lineage>
        <taxon>Bacteria</taxon>
        <taxon>Pseudomonadati</taxon>
        <taxon>Pseudomonadota</taxon>
        <taxon>Gammaproteobacteria</taxon>
        <taxon>Alteromonadales</taxon>
        <taxon>Alteromonadaceae</taxon>
        <taxon>Bowmanella</taxon>
    </lineage>
</organism>
<dbReference type="CDD" id="cd01949">
    <property type="entry name" value="GGDEF"/>
    <property type="match status" value="1"/>
</dbReference>
<feature type="transmembrane region" description="Helical" evidence="3">
    <location>
        <begin position="220"/>
        <end position="245"/>
    </location>
</feature>
<dbReference type="PANTHER" id="PTHR45138">
    <property type="entry name" value="REGULATORY COMPONENTS OF SENSORY TRANSDUCTION SYSTEM"/>
    <property type="match status" value="1"/>
</dbReference>
<keyword evidence="2" id="KW-0175">Coiled coil</keyword>
<evidence type="ECO:0000259" key="4">
    <source>
        <dbReference type="PROSITE" id="PS50887"/>
    </source>
</evidence>
<dbReference type="InterPro" id="IPR000160">
    <property type="entry name" value="GGDEF_dom"/>
</dbReference>
<dbReference type="Gene3D" id="2.60.40.2380">
    <property type="match status" value="1"/>
</dbReference>
<feature type="transmembrane region" description="Helical" evidence="3">
    <location>
        <begin position="257"/>
        <end position="276"/>
    </location>
</feature>
<feature type="coiled-coil region" evidence="2">
    <location>
        <begin position="431"/>
        <end position="462"/>
    </location>
</feature>
<dbReference type="InterPro" id="IPR043128">
    <property type="entry name" value="Rev_trsase/Diguanyl_cyclase"/>
</dbReference>
<protein>
    <recommendedName>
        <fullName evidence="1">diguanylate cyclase</fullName>
        <ecNumber evidence="1">2.7.7.65</ecNumber>
    </recommendedName>
</protein>
<dbReference type="NCBIfam" id="TIGR00254">
    <property type="entry name" value="GGDEF"/>
    <property type="match status" value="1"/>
</dbReference>
<feature type="transmembrane region" description="Helical" evidence="3">
    <location>
        <begin position="192"/>
        <end position="213"/>
    </location>
</feature>
<keyword evidence="3" id="KW-0472">Membrane</keyword>
<dbReference type="PROSITE" id="PS50887">
    <property type="entry name" value="GGDEF"/>
    <property type="match status" value="1"/>
</dbReference>
<dbReference type="PANTHER" id="PTHR45138:SF24">
    <property type="entry name" value="DIGUANYLATE CYCLASE DGCC-RELATED"/>
    <property type="match status" value="1"/>
</dbReference>
<proteinExistence type="predicted"/>
<comment type="caution">
    <text evidence="5">The sequence shown here is derived from an EMBL/GenBank/DDBJ whole genome shotgun (WGS) entry which is preliminary data.</text>
</comment>
<dbReference type="Pfam" id="PF07695">
    <property type="entry name" value="7TMR-DISM_7TM"/>
    <property type="match status" value="1"/>
</dbReference>
<dbReference type="InterPro" id="IPR011622">
    <property type="entry name" value="7TMR_DISM_rcpt_extracell_dom2"/>
</dbReference>
<feature type="transmembrane region" description="Helical" evidence="3">
    <location>
        <begin position="312"/>
        <end position="334"/>
    </location>
</feature>
<evidence type="ECO:0000313" key="5">
    <source>
        <dbReference type="EMBL" id="MBN7820770.1"/>
    </source>
</evidence>
<keyword evidence="6" id="KW-1185">Reference proteome</keyword>
<evidence type="ECO:0000256" key="3">
    <source>
        <dbReference type="SAM" id="Phobius"/>
    </source>
</evidence>
<dbReference type="SUPFAM" id="SSF55073">
    <property type="entry name" value="Nucleotide cyclase"/>
    <property type="match status" value="1"/>
</dbReference>
<dbReference type="InterPro" id="IPR050469">
    <property type="entry name" value="Diguanylate_Cyclase"/>
</dbReference>
<feature type="transmembrane region" description="Helical" evidence="3">
    <location>
        <begin position="372"/>
        <end position="395"/>
    </location>
</feature>
<feature type="transmembrane region" description="Helical" evidence="3">
    <location>
        <begin position="12"/>
        <end position="33"/>
    </location>
</feature>